<organism evidence="2 3">
    <name type="scientific">Pseudomonas nitroreducens</name>
    <dbReference type="NCBI Taxonomy" id="46680"/>
    <lineage>
        <taxon>Bacteria</taxon>
        <taxon>Pseudomonadati</taxon>
        <taxon>Pseudomonadota</taxon>
        <taxon>Gammaproteobacteria</taxon>
        <taxon>Pseudomonadales</taxon>
        <taxon>Pseudomonadaceae</taxon>
        <taxon>Pseudomonas</taxon>
    </lineage>
</organism>
<feature type="signal peptide" evidence="1">
    <location>
        <begin position="1"/>
        <end position="28"/>
    </location>
</feature>
<evidence type="ECO:0008006" key="4">
    <source>
        <dbReference type="Google" id="ProtNLM"/>
    </source>
</evidence>
<accession>A0A5R9AI09</accession>
<evidence type="ECO:0000313" key="3">
    <source>
        <dbReference type="Proteomes" id="UP000307510"/>
    </source>
</evidence>
<protein>
    <recommendedName>
        <fullName evidence="4">DUF4124 domain-containing protein</fullName>
    </recommendedName>
</protein>
<proteinExistence type="predicted"/>
<dbReference type="RefSeq" id="WP_138212473.1">
    <property type="nucleotide sequence ID" value="NZ_VASG01000001.1"/>
</dbReference>
<evidence type="ECO:0000256" key="1">
    <source>
        <dbReference type="SAM" id="SignalP"/>
    </source>
</evidence>
<feature type="chain" id="PRO_5024299900" description="DUF4124 domain-containing protein" evidence="1">
    <location>
        <begin position="29"/>
        <end position="89"/>
    </location>
</feature>
<evidence type="ECO:0000313" key="2">
    <source>
        <dbReference type="EMBL" id="TLP78188.1"/>
    </source>
</evidence>
<reference evidence="3" key="2">
    <citation type="submission" date="2019-06" db="EMBL/GenBank/DDBJ databases">
        <title>AzeR, a transcriptional regulator that responds to azelaic acid in Pseudomonas nitroreducens.</title>
        <authorList>
            <person name="Bez C."/>
            <person name="Javvadi S.G."/>
            <person name="Bertani I."/>
            <person name="Devescovi G."/>
            <person name="Studholme D.J."/>
            <person name="Geller A."/>
            <person name="Levy A."/>
            <person name="Venturi V."/>
        </authorList>
    </citation>
    <scope>NUCLEOTIDE SEQUENCE [LARGE SCALE GENOMIC DNA]</scope>
    <source>
        <strain evidence="3">DSM 9128</strain>
    </source>
</reference>
<sequence>MRSPFLPCSLPRALSLAALILASLSAQAAPMPFYRWQSKLDGAYTCQQTSPGSGWQKIGGPFRDAGCREAIPQTPPPKGLAVPKVLKGQ</sequence>
<dbReference type="Proteomes" id="UP000307510">
    <property type="component" value="Unassembled WGS sequence"/>
</dbReference>
<reference evidence="2 3" key="1">
    <citation type="submission" date="2019-05" db="EMBL/GenBank/DDBJ databases">
        <authorList>
            <person name="Moore K."/>
            <person name="O'Neill P."/>
            <person name="Farbos A."/>
            <person name="Studholme D.J."/>
        </authorList>
    </citation>
    <scope>NUCLEOTIDE SEQUENCE [LARGE SCALE GENOMIC DNA]</scope>
    <source>
        <strain evidence="2 3">DSM 9128</strain>
    </source>
</reference>
<dbReference type="EMBL" id="VASG01000001">
    <property type="protein sequence ID" value="TLP78188.1"/>
    <property type="molecule type" value="Genomic_DNA"/>
</dbReference>
<gene>
    <name evidence="2" type="ORF">FEA48_03050</name>
</gene>
<comment type="caution">
    <text evidence="2">The sequence shown here is derived from an EMBL/GenBank/DDBJ whole genome shotgun (WGS) entry which is preliminary data.</text>
</comment>
<name>A0A5R9AI09_PSENT</name>
<dbReference type="AlphaFoldDB" id="A0A5R9AI09"/>
<keyword evidence="1" id="KW-0732">Signal</keyword>